<keyword evidence="7 9" id="KW-0472">Membrane</keyword>
<dbReference type="PANTHER" id="PTHR46494:SF1">
    <property type="entry name" value="CORA FAMILY METAL ION TRANSPORTER (EUROFUNG)"/>
    <property type="match status" value="1"/>
</dbReference>
<dbReference type="Gene3D" id="1.20.58.340">
    <property type="entry name" value="Magnesium transport protein CorA, transmembrane region"/>
    <property type="match status" value="2"/>
</dbReference>
<sequence>MMFYQLNGQLKRLTHPKDANGSYFTAILTPEEWEEQKKALGFPEYTGFEYTKVHSCKTEIYSKYIFGTILFPDKEKHSKTAYELVFYINEKSIVIIDSGTLADRIICKIVQKYQHQEITPELFLYGFLHYFIKDDLEMLEHYEKHLISLEEKVMHGKIHNMLPQLFSYRRELTKIRCYYEQMEDLSRELEENEKGYFDDERMGYIRLFGDRTGRLHDTTVQLIEYCQTLREVYQAEIDHRQNKNMQFMTVLTSIFFPLTLIAGWYGMNFTHMPELDTKYGYGVVIIISLAVIIGEILYFKKKKII</sequence>
<name>A0ABT2TMT6_9FIRM</name>
<dbReference type="InterPro" id="IPR045863">
    <property type="entry name" value="CorA_TM1_TM2"/>
</dbReference>
<accession>A0ABT2TMT6</accession>
<evidence type="ECO:0000256" key="9">
    <source>
        <dbReference type="SAM" id="Phobius"/>
    </source>
</evidence>
<evidence type="ECO:0000256" key="1">
    <source>
        <dbReference type="ARBA" id="ARBA00004651"/>
    </source>
</evidence>
<proteinExistence type="inferred from homology"/>
<comment type="subcellular location">
    <subcellularLocation>
        <location evidence="1">Cell membrane</location>
        <topology evidence="1">Multi-pass membrane protein</topology>
    </subcellularLocation>
</comment>
<dbReference type="SUPFAM" id="SSF143865">
    <property type="entry name" value="CorA soluble domain-like"/>
    <property type="match status" value="1"/>
</dbReference>
<dbReference type="SUPFAM" id="SSF144083">
    <property type="entry name" value="Magnesium transport protein CorA, transmembrane region"/>
    <property type="match status" value="1"/>
</dbReference>
<evidence type="ECO:0000256" key="2">
    <source>
        <dbReference type="ARBA" id="ARBA00009765"/>
    </source>
</evidence>
<dbReference type="InterPro" id="IPR002523">
    <property type="entry name" value="MgTranspt_CorA/ZnTranspt_ZntB"/>
</dbReference>
<dbReference type="CDD" id="cd12826">
    <property type="entry name" value="EcCorA_ZntB-like_u1"/>
    <property type="match status" value="1"/>
</dbReference>
<keyword evidence="5 9" id="KW-0812">Transmembrane</keyword>
<comment type="caution">
    <text evidence="10">The sequence shown here is derived from an EMBL/GenBank/DDBJ whole genome shotgun (WGS) entry which is preliminary data.</text>
</comment>
<comment type="similarity">
    <text evidence="2">Belongs to the CorA metal ion transporter (MIT) (TC 1.A.35) family.</text>
</comment>
<keyword evidence="4" id="KW-1003">Cell membrane</keyword>
<evidence type="ECO:0000256" key="6">
    <source>
        <dbReference type="ARBA" id="ARBA00022989"/>
    </source>
</evidence>
<dbReference type="Proteomes" id="UP001652442">
    <property type="component" value="Unassembled WGS sequence"/>
</dbReference>
<evidence type="ECO:0000256" key="8">
    <source>
        <dbReference type="SAM" id="Coils"/>
    </source>
</evidence>
<protein>
    <submittedName>
        <fullName evidence="10">Cobalt transporter</fullName>
    </submittedName>
</protein>
<evidence type="ECO:0000313" key="10">
    <source>
        <dbReference type="EMBL" id="MCU6763530.1"/>
    </source>
</evidence>
<feature type="transmembrane region" description="Helical" evidence="9">
    <location>
        <begin position="279"/>
        <end position="299"/>
    </location>
</feature>
<evidence type="ECO:0000256" key="4">
    <source>
        <dbReference type="ARBA" id="ARBA00022475"/>
    </source>
</evidence>
<dbReference type="InterPro" id="IPR045861">
    <property type="entry name" value="CorA_cytoplasmic_dom"/>
</dbReference>
<feature type="coiled-coil region" evidence="8">
    <location>
        <begin position="132"/>
        <end position="195"/>
    </location>
</feature>
<feature type="transmembrane region" description="Helical" evidence="9">
    <location>
        <begin position="247"/>
        <end position="267"/>
    </location>
</feature>
<keyword evidence="8" id="KW-0175">Coiled coil</keyword>
<dbReference type="PANTHER" id="PTHR46494">
    <property type="entry name" value="CORA FAMILY METAL ION TRANSPORTER (EUROFUNG)"/>
    <property type="match status" value="1"/>
</dbReference>
<evidence type="ECO:0000313" key="11">
    <source>
        <dbReference type="Proteomes" id="UP001652442"/>
    </source>
</evidence>
<organism evidence="10 11">
    <name type="scientific">Brotonthovivens ammoniilytica</name>
    <dbReference type="NCBI Taxonomy" id="2981725"/>
    <lineage>
        <taxon>Bacteria</taxon>
        <taxon>Bacillati</taxon>
        <taxon>Bacillota</taxon>
        <taxon>Clostridia</taxon>
        <taxon>Lachnospirales</taxon>
        <taxon>Lachnospiraceae</taxon>
        <taxon>Brotonthovivens</taxon>
    </lineage>
</organism>
<evidence type="ECO:0000256" key="3">
    <source>
        <dbReference type="ARBA" id="ARBA00022448"/>
    </source>
</evidence>
<dbReference type="RefSeq" id="WP_158426174.1">
    <property type="nucleotide sequence ID" value="NZ_JAOQJQ010000008.1"/>
</dbReference>
<evidence type="ECO:0000256" key="7">
    <source>
        <dbReference type="ARBA" id="ARBA00023136"/>
    </source>
</evidence>
<dbReference type="EMBL" id="JAOQJQ010000008">
    <property type="protein sequence ID" value="MCU6763530.1"/>
    <property type="molecule type" value="Genomic_DNA"/>
</dbReference>
<evidence type="ECO:0000256" key="5">
    <source>
        <dbReference type="ARBA" id="ARBA00022692"/>
    </source>
</evidence>
<keyword evidence="6 9" id="KW-1133">Transmembrane helix</keyword>
<reference evidence="10 11" key="1">
    <citation type="journal article" date="2021" name="ISME Commun">
        <title>Automated analysis of genomic sequences facilitates high-throughput and comprehensive description of bacteria.</title>
        <authorList>
            <person name="Hitch T.C.A."/>
        </authorList>
    </citation>
    <scope>NUCLEOTIDE SEQUENCE [LARGE SCALE GENOMIC DNA]</scope>
    <source>
        <strain evidence="10 11">Sanger_109</strain>
    </source>
</reference>
<keyword evidence="11" id="KW-1185">Reference proteome</keyword>
<gene>
    <name evidence="10" type="ORF">OCV88_14535</name>
</gene>
<dbReference type="Pfam" id="PF01544">
    <property type="entry name" value="CorA"/>
    <property type="match status" value="1"/>
</dbReference>
<keyword evidence="3" id="KW-0813">Transport</keyword>